<reference evidence="3" key="1">
    <citation type="submission" date="2017-01" db="EMBL/GenBank/DDBJ databases">
        <authorList>
            <person name="Wang Y."/>
            <person name="White M."/>
            <person name="Kvist S."/>
            <person name="Moncalvo J.-M."/>
        </authorList>
    </citation>
    <scope>NUCLEOTIDE SEQUENCE [LARGE SCALE GENOMIC DNA]</scope>
    <source>
        <strain evidence="3">COL-18-3</strain>
    </source>
</reference>
<dbReference type="Proteomes" id="UP000188320">
    <property type="component" value="Unassembled WGS sequence"/>
</dbReference>
<organism evidence="2 3">
    <name type="scientific">Zancudomyces culisetae</name>
    <name type="common">Gut fungus</name>
    <name type="synonym">Smittium culisetae</name>
    <dbReference type="NCBI Taxonomy" id="1213189"/>
    <lineage>
        <taxon>Eukaryota</taxon>
        <taxon>Fungi</taxon>
        <taxon>Fungi incertae sedis</taxon>
        <taxon>Zoopagomycota</taxon>
        <taxon>Kickxellomycotina</taxon>
        <taxon>Harpellomycetes</taxon>
        <taxon>Harpellales</taxon>
        <taxon>Legeriomycetaceae</taxon>
        <taxon>Zancudomyces</taxon>
    </lineage>
</organism>
<keyword evidence="3" id="KW-1185">Reference proteome</keyword>
<dbReference type="EMBL" id="LSSK01000260">
    <property type="protein sequence ID" value="OMH84056.1"/>
    <property type="molecule type" value="Genomic_DNA"/>
</dbReference>
<name>A0A1R1PST3_ZANCU</name>
<accession>A0A1R1PST3</accession>
<evidence type="ECO:0000313" key="3">
    <source>
        <dbReference type="Proteomes" id="UP000188320"/>
    </source>
</evidence>
<gene>
    <name evidence="2" type="ORF">AX774_g2432</name>
</gene>
<evidence type="ECO:0000256" key="1">
    <source>
        <dbReference type="SAM" id="MobiDB-lite"/>
    </source>
</evidence>
<feature type="region of interest" description="Disordered" evidence="1">
    <location>
        <begin position="1"/>
        <end position="97"/>
    </location>
</feature>
<feature type="compositionally biased region" description="Low complexity" evidence="1">
    <location>
        <begin position="36"/>
        <end position="57"/>
    </location>
</feature>
<feature type="compositionally biased region" description="Polar residues" evidence="1">
    <location>
        <begin position="22"/>
        <end position="35"/>
    </location>
</feature>
<protein>
    <submittedName>
        <fullName evidence="2">Uncharacterized protein</fullName>
    </submittedName>
</protein>
<evidence type="ECO:0000313" key="2">
    <source>
        <dbReference type="EMBL" id="OMH84056.1"/>
    </source>
</evidence>
<feature type="compositionally biased region" description="Low complexity" evidence="1">
    <location>
        <begin position="72"/>
        <end position="97"/>
    </location>
</feature>
<sequence length="97" mass="10080">MPPTSLAHHPSLESETPPFETLSKNTMTAITNSYNTSPLGSSTPHTPSPSSNPNSQNYAKVPPSHPLLLVQTLTPAPSLSTISSPLPHSPSPTSGSL</sequence>
<dbReference type="AlphaFoldDB" id="A0A1R1PST3"/>
<comment type="caution">
    <text evidence="2">The sequence shown here is derived from an EMBL/GenBank/DDBJ whole genome shotgun (WGS) entry which is preliminary data.</text>
</comment>
<proteinExistence type="predicted"/>